<protein>
    <submittedName>
        <fullName evidence="2">TniQ family protein</fullName>
    </submittedName>
</protein>
<dbReference type="Pfam" id="PF00126">
    <property type="entry name" value="HTH_1"/>
    <property type="match status" value="1"/>
</dbReference>
<name>A0ABT9AZY8_9ACTN</name>
<sequence>MTTPGASGYLAFVPRPLDDEPLDGYLEYLAHQIQISATALSAHLGLPRDTAYGAANGLDDGDAERLARVMGWSPTQVHEMTLRRYDAAGLMAARGLPGGGPGPWLRQKGARFCPACLRDRGLRWRLSWYVQWTFLCTEHGTFLHTRCPRCGQPPRTRRRGHPLLSMTAPDRSGGDACDCASAVLAAAESAVVLGERGVLDDLPDVLIRAQRTISRRIEQPGTVASLGHRRSSIEWTHDLAALTRLLLVGLPADRFPSAYASVLYGADGEDSRTIQRRLDQWHLFLGLSDYTAPGARFAEAAASRVAFGVAAVVATEVLGSSSTARAAELLRNLISADARRDAARQSRQRGISWSLAQALWIDDNYVRPMHVRAIRSGSERFRPDGTSRPPLVESGLPARPWPPLVSVAPWTGSSPFVGLTAMVALLTAATSLSLKSGCEALGHGYLSGRVSRETKRLFEAVSAATDGDPFAMLLAVHDALTTGRVPVDYARRRRAFRNPVPLADRTSKRVARELGMRPTAQLGRFMSWWVFEQLSGSDVLLSEDRLDIHGAVRSAYARVRNEWDREPPKGLLRRAEQALLLNCIDEPITWAPILDSNGTWSCPAPDLTRQLDWSHRRARTSARPVAAPGAALSLADLVALALSEQSNDSDRLAIFLARFHEVAKVESISKAASRIGIQQPTLSVSMKQFERERSLTLLDRRHHSVHLTPEGAALHRLLQQRPITHVSAADNPSFVARSRGGHE</sequence>
<evidence type="ECO:0000313" key="3">
    <source>
        <dbReference type="Proteomes" id="UP001233314"/>
    </source>
</evidence>
<dbReference type="Proteomes" id="UP001233314">
    <property type="component" value="Unassembled WGS sequence"/>
</dbReference>
<comment type="caution">
    <text evidence="2">The sequence shown here is derived from an EMBL/GenBank/DDBJ whole genome shotgun (WGS) entry which is preliminary data.</text>
</comment>
<dbReference type="InterPro" id="IPR009492">
    <property type="entry name" value="TniQ"/>
</dbReference>
<evidence type="ECO:0000313" key="2">
    <source>
        <dbReference type="EMBL" id="MDO7868161.1"/>
    </source>
</evidence>
<dbReference type="Gene3D" id="1.10.10.10">
    <property type="entry name" value="Winged helix-like DNA-binding domain superfamily/Winged helix DNA-binding domain"/>
    <property type="match status" value="1"/>
</dbReference>
<proteinExistence type="predicted"/>
<dbReference type="RefSeq" id="WP_305027537.1">
    <property type="nucleotide sequence ID" value="NZ_JAUQTA010000001.1"/>
</dbReference>
<dbReference type="Pfam" id="PF06527">
    <property type="entry name" value="TniQ"/>
    <property type="match status" value="1"/>
</dbReference>
<dbReference type="PROSITE" id="PS50931">
    <property type="entry name" value="HTH_LYSR"/>
    <property type="match status" value="1"/>
</dbReference>
<dbReference type="PANTHER" id="PTHR30419:SF30">
    <property type="entry name" value="LYSR FAMILY TRANSCRIPTIONAL REGULATOR"/>
    <property type="match status" value="1"/>
</dbReference>
<dbReference type="SUPFAM" id="SSF46785">
    <property type="entry name" value="Winged helix' DNA-binding domain"/>
    <property type="match status" value="1"/>
</dbReference>
<dbReference type="PANTHER" id="PTHR30419">
    <property type="entry name" value="HTH-TYPE TRANSCRIPTIONAL REGULATOR YBHD"/>
    <property type="match status" value="1"/>
</dbReference>
<evidence type="ECO:0000259" key="1">
    <source>
        <dbReference type="PROSITE" id="PS50931"/>
    </source>
</evidence>
<organism evidence="2 3">
    <name type="scientific">Nocardioides jiangxiensis</name>
    <dbReference type="NCBI Taxonomy" id="3064524"/>
    <lineage>
        <taxon>Bacteria</taxon>
        <taxon>Bacillati</taxon>
        <taxon>Actinomycetota</taxon>
        <taxon>Actinomycetes</taxon>
        <taxon>Propionibacteriales</taxon>
        <taxon>Nocardioidaceae</taxon>
        <taxon>Nocardioides</taxon>
    </lineage>
</organism>
<keyword evidence="3" id="KW-1185">Reference proteome</keyword>
<feature type="domain" description="HTH lysR-type" evidence="1">
    <location>
        <begin position="659"/>
        <end position="708"/>
    </location>
</feature>
<accession>A0ABT9AZY8</accession>
<gene>
    <name evidence="2" type="ORF">Q5722_07240</name>
</gene>
<dbReference type="InterPro" id="IPR050950">
    <property type="entry name" value="HTH-type_LysR_regulators"/>
</dbReference>
<reference evidence="2 3" key="1">
    <citation type="submission" date="2023-07" db="EMBL/GenBank/DDBJ databases">
        <title>Nocardioides sp. nov WY-20 isolated from soil.</title>
        <authorList>
            <person name="Liu B."/>
            <person name="Wan Y."/>
        </authorList>
    </citation>
    <scope>NUCLEOTIDE SEQUENCE [LARGE SCALE GENOMIC DNA]</scope>
    <source>
        <strain evidence="2 3">WY-20</strain>
    </source>
</reference>
<dbReference type="EMBL" id="JAUQTA010000001">
    <property type="protein sequence ID" value="MDO7868161.1"/>
    <property type="molecule type" value="Genomic_DNA"/>
</dbReference>
<dbReference type="InterPro" id="IPR036388">
    <property type="entry name" value="WH-like_DNA-bd_sf"/>
</dbReference>
<dbReference type="InterPro" id="IPR036390">
    <property type="entry name" value="WH_DNA-bd_sf"/>
</dbReference>
<dbReference type="InterPro" id="IPR000847">
    <property type="entry name" value="LysR_HTH_N"/>
</dbReference>